<organism evidence="10 11">
    <name type="scientific">Akkermansia muciniphila</name>
    <dbReference type="NCBI Taxonomy" id="239935"/>
    <lineage>
        <taxon>Bacteria</taxon>
        <taxon>Pseudomonadati</taxon>
        <taxon>Verrucomicrobiota</taxon>
        <taxon>Verrucomicrobiia</taxon>
        <taxon>Verrucomicrobiales</taxon>
        <taxon>Akkermansiaceae</taxon>
        <taxon>Akkermansia</taxon>
    </lineage>
</organism>
<keyword evidence="8" id="KW-0456">Lyase</keyword>
<evidence type="ECO:0000256" key="4">
    <source>
        <dbReference type="ARBA" id="ARBA00022605"/>
    </source>
</evidence>
<dbReference type="GO" id="GO:0004425">
    <property type="term" value="F:indole-3-glycerol-phosphate synthase activity"/>
    <property type="evidence" value="ECO:0007669"/>
    <property type="project" value="UniProtKB-EC"/>
</dbReference>
<dbReference type="GO" id="GO:0004640">
    <property type="term" value="F:phosphoribosylanthranilate isomerase activity"/>
    <property type="evidence" value="ECO:0007669"/>
    <property type="project" value="TreeGrafter"/>
</dbReference>
<evidence type="ECO:0000256" key="8">
    <source>
        <dbReference type="ARBA" id="ARBA00023239"/>
    </source>
</evidence>
<evidence type="ECO:0000256" key="2">
    <source>
        <dbReference type="ARBA" id="ARBA00004696"/>
    </source>
</evidence>
<keyword evidence="6" id="KW-0822">Tryptophan biosynthesis</keyword>
<dbReference type="SUPFAM" id="SSF51366">
    <property type="entry name" value="Ribulose-phoshate binding barrel"/>
    <property type="match status" value="1"/>
</dbReference>
<dbReference type="InterPro" id="IPR013785">
    <property type="entry name" value="Aldolase_TIM"/>
</dbReference>
<dbReference type="Pfam" id="PF00218">
    <property type="entry name" value="IGPS"/>
    <property type="match status" value="1"/>
</dbReference>
<dbReference type="InterPro" id="IPR013798">
    <property type="entry name" value="Indole-3-glycerol_P_synth_dom"/>
</dbReference>
<comment type="caution">
    <text evidence="10">The sequence shown here is derived from an EMBL/GenBank/DDBJ whole genome shotgun (WGS) entry which is preliminary data.</text>
</comment>
<reference evidence="10 11" key="1">
    <citation type="journal article" date="2017" name="BMC Genomics">
        <title>Genome sequencing of 39 Akkermansia muciniphila isolates reveals its population structure, genomic and functional diverisity, and global distribution in mammalian gut microbiotas.</title>
        <authorList>
            <person name="Guo X."/>
            <person name="Li S."/>
            <person name="Zhang J."/>
            <person name="Wu F."/>
            <person name="Li X."/>
            <person name="Wu D."/>
            <person name="Zhang M."/>
            <person name="Ou Z."/>
            <person name="Jie Z."/>
            <person name="Yan Q."/>
            <person name="Li P."/>
            <person name="Yi J."/>
            <person name="Peng Y."/>
        </authorList>
    </citation>
    <scope>NUCLEOTIDE SEQUENCE [LARGE SCALE GENOMIC DNA]</scope>
    <source>
        <strain evidence="10 11">GP24</strain>
    </source>
</reference>
<accession>A0A2N8HCX1</accession>
<evidence type="ECO:0000256" key="6">
    <source>
        <dbReference type="ARBA" id="ARBA00022822"/>
    </source>
</evidence>
<comment type="catalytic activity">
    <reaction evidence="1">
        <text>1-(2-carboxyphenylamino)-1-deoxy-D-ribulose 5-phosphate + H(+) = (1S,2R)-1-C-(indol-3-yl)glycerol 3-phosphate + CO2 + H2O</text>
        <dbReference type="Rhea" id="RHEA:23476"/>
        <dbReference type="ChEBI" id="CHEBI:15377"/>
        <dbReference type="ChEBI" id="CHEBI:15378"/>
        <dbReference type="ChEBI" id="CHEBI:16526"/>
        <dbReference type="ChEBI" id="CHEBI:58613"/>
        <dbReference type="ChEBI" id="CHEBI:58866"/>
        <dbReference type="EC" id="4.1.1.48"/>
    </reaction>
</comment>
<dbReference type="Proteomes" id="UP000236000">
    <property type="component" value="Unassembled WGS sequence"/>
</dbReference>
<dbReference type="RefSeq" id="WP_102714415.1">
    <property type="nucleotide sequence ID" value="NZ_PJKA01000012.1"/>
</dbReference>
<proteinExistence type="predicted"/>
<evidence type="ECO:0000256" key="5">
    <source>
        <dbReference type="ARBA" id="ARBA00022793"/>
    </source>
</evidence>
<dbReference type="PROSITE" id="PS00614">
    <property type="entry name" value="IGPS"/>
    <property type="match status" value="1"/>
</dbReference>
<dbReference type="UniPathway" id="UPA00035">
    <property type="reaction ID" value="UER00043"/>
</dbReference>
<evidence type="ECO:0000256" key="7">
    <source>
        <dbReference type="ARBA" id="ARBA00023141"/>
    </source>
</evidence>
<dbReference type="Gene3D" id="3.20.20.70">
    <property type="entry name" value="Aldolase class I"/>
    <property type="match status" value="1"/>
</dbReference>
<dbReference type="OrthoDB" id="9804217at2"/>
<dbReference type="InterPro" id="IPR045186">
    <property type="entry name" value="Indole-3-glycerol_P_synth"/>
</dbReference>
<dbReference type="PANTHER" id="PTHR22854:SF2">
    <property type="entry name" value="INDOLE-3-GLYCEROL-PHOSPHATE SYNTHASE"/>
    <property type="match status" value="1"/>
</dbReference>
<feature type="domain" description="Indole-3-glycerol phosphate synthase" evidence="9">
    <location>
        <begin position="33"/>
        <end position="246"/>
    </location>
</feature>
<dbReference type="AlphaFoldDB" id="A0A2N8HCX1"/>
<evidence type="ECO:0000313" key="10">
    <source>
        <dbReference type="EMBL" id="PNC17732.1"/>
    </source>
</evidence>
<gene>
    <name evidence="10" type="ORF">CXU22_08280</name>
</gene>
<keyword evidence="7" id="KW-0057">Aromatic amino acid biosynthesis</keyword>
<evidence type="ECO:0000256" key="3">
    <source>
        <dbReference type="ARBA" id="ARBA00012362"/>
    </source>
</evidence>
<evidence type="ECO:0000256" key="1">
    <source>
        <dbReference type="ARBA" id="ARBA00001633"/>
    </source>
</evidence>
<name>A0A2N8HCX1_9BACT</name>
<dbReference type="EC" id="4.1.1.48" evidence="3"/>
<evidence type="ECO:0000313" key="11">
    <source>
        <dbReference type="Proteomes" id="UP000236000"/>
    </source>
</evidence>
<keyword evidence="5" id="KW-0210">Decarboxylase</keyword>
<dbReference type="GO" id="GO:0000162">
    <property type="term" value="P:L-tryptophan biosynthetic process"/>
    <property type="evidence" value="ECO:0007669"/>
    <property type="project" value="UniProtKB-UniPathway"/>
</dbReference>
<dbReference type="InterPro" id="IPR011060">
    <property type="entry name" value="RibuloseP-bd_barrel"/>
</dbReference>
<dbReference type="InterPro" id="IPR001468">
    <property type="entry name" value="Indole-3-GlycerolPSynthase_CS"/>
</dbReference>
<protein>
    <recommendedName>
        <fullName evidence="3">indole-3-glycerol-phosphate synthase</fullName>
        <ecNumber evidence="3">4.1.1.48</ecNumber>
    </recommendedName>
</protein>
<sequence>MLLDRFREAKAEEIALLTDMASRRELPRPWKGRRPDFLKAIAEPPAGQPVAVIAEFKQSSPSRGLIATGLKPEEVAEQYAAAGASCISVLTEEQFFGGRIGYLERMSRAGLPLLRKDFIFHQLQVMETASTPASALLLIVRLTPDARTLRILREQAEAYGMHAVVEIFDEADLALARESGARIIQVNARDLDTLKTDRQACLEMGKLRREGEVWIAASAMSTGAHLREAAEAGFQAVLMGTALMEGGKPGETLAAILEETR</sequence>
<dbReference type="CDD" id="cd00331">
    <property type="entry name" value="IGPS"/>
    <property type="match status" value="1"/>
</dbReference>
<dbReference type="EMBL" id="PJKA01000012">
    <property type="protein sequence ID" value="PNC17732.1"/>
    <property type="molecule type" value="Genomic_DNA"/>
</dbReference>
<dbReference type="PANTHER" id="PTHR22854">
    <property type="entry name" value="TRYPTOPHAN BIOSYNTHESIS PROTEIN"/>
    <property type="match status" value="1"/>
</dbReference>
<keyword evidence="4" id="KW-0028">Amino-acid biosynthesis</keyword>
<evidence type="ECO:0000259" key="9">
    <source>
        <dbReference type="Pfam" id="PF00218"/>
    </source>
</evidence>
<comment type="pathway">
    <text evidence="2">Amino-acid biosynthesis; L-tryptophan biosynthesis; L-tryptophan from chorismate: step 4/5.</text>
</comment>